<evidence type="ECO:0000313" key="2">
    <source>
        <dbReference type="EMBL" id="CAH1122936.1"/>
    </source>
</evidence>
<feature type="compositionally biased region" description="Low complexity" evidence="1">
    <location>
        <begin position="120"/>
        <end position="131"/>
    </location>
</feature>
<dbReference type="Proteomes" id="UP001152799">
    <property type="component" value="Chromosome 10"/>
</dbReference>
<evidence type="ECO:0000256" key="1">
    <source>
        <dbReference type="SAM" id="MobiDB-lite"/>
    </source>
</evidence>
<name>A0A9P0GP00_9CUCU</name>
<feature type="region of interest" description="Disordered" evidence="1">
    <location>
        <begin position="1"/>
        <end position="22"/>
    </location>
</feature>
<dbReference type="AlphaFoldDB" id="A0A9P0GP00"/>
<dbReference type="EMBL" id="OU892286">
    <property type="protein sequence ID" value="CAH1122936.1"/>
    <property type="molecule type" value="Genomic_DNA"/>
</dbReference>
<accession>A0A9P0GP00</accession>
<sequence length="242" mass="27177">MPKNNSGRANGEPPRGAPVGEVRCPKMDNVYLRRQQMMRMQAIKNWVRSKKLQFSKDPIQKPSHHKPLLSAANPISPIFTSPPPETEPTFTAPPPETEPTFTAPPPETEPAFTAPPPETEPAFTSSPSETELTFTPSYNETVPARKKKPSLMIRIPFTLHPIPTKVPDPTLIPIPETPPTAESVNQPLWKTHIADTVFQQRNKKLWTEKFRQELKKLRPATHVGKFRVRLLTSGGQKVHVTV</sequence>
<keyword evidence="3" id="KW-1185">Reference proteome</keyword>
<organism evidence="2 3">
    <name type="scientific">Ceutorhynchus assimilis</name>
    <name type="common">cabbage seed weevil</name>
    <dbReference type="NCBI Taxonomy" id="467358"/>
    <lineage>
        <taxon>Eukaryota</taxon>
        <taxon>Metazoa</taxon>
        <taxon>Ecdysozoa</taxon>
        <taxon>Arthropoda</taxon>
        <taxon>Hexapoda</taxon>
        <taxon>Insecta</taxon>
        <taxon>Pterygota</taxon>
        <taxon>Neoptera</taxon>
        <taxon>Endopterygota</taxon>
        <taxon>Coleoptera</taxon>
        <taxon>Polyphaga</taxon>
        <taxon>Cucujiformia</taxon>
        <taxon>Curculionidae</taxon>
        <taxon>Ceutorhynchinae</taxon>
        <taxon>Ceutorhynchus</taxon>
    </lineage>
</organism>
<feature type="region of interest" description="Disordered" evidence="1">
    <location>
        <begin position="55"/>
        <end position="134"/>
    </location>
</feature>
<feature type="compositionally biased region" description="Pro residues" evidence="1">
    <location>
        <begin position="80"/>
        <end position="119"/>
    </location>
</feature>
<proteinExistence type="predicted"/>
<gene>
    <name evidence="2" type="ORF">CEUTPL_LOCUS1971</name>
</gene>
<protein>
    <submittedName>
        <fullName evidence="2">Uncharacterized protein</fullName>
    </submittedName>
</protein>
<evidence type="ECO:0000313" key="3">
    <source>
        <dbReference type="Proteomes" id="UP001152799"/>
    </source>
</evidence>
<reference evidence="2" key="1">
    <citation type="submission" date="2022-01" db="EMBL/GenBank/DDBJ databases">
        <authorList>
            <person name="King R."/>
        </authorList>
    </citation>
    <scope>NUCLEOTIDE SEQUENCE</scope>
</reference>